<proteinExistence type="predicted"/>
<evidence type="ECO:0000313" key="3">
    <source>
        <dbReference type="Proteomes" id="UP000094580"/>
    </source>
</evidence>
<accession>A0ABX2ZTI4</accession>
<keyword evidence="1" id="KW-1133">Transmembrane helix</keyword>
<keyword evidence="1" id="KW-0472">Membrane</keyword>
<keyword evidence="1" id="KW-0812">Transmembrane</keyword>
<gene>
    <name evidence="2" type="ORF">BED47_21835</name>
</gene>
<reference evidence="2 3" key="1">
    <citation type="submission" date="2016-07" db="EMBL/GenBank/DDBJ databases">
        <authorList>
            <person name="Townsley L."/>
            <person name="Shank E.A."/>
        </authorList>
    </citation>
    <scope>NUCLEOTIDE SEQUENCE [LARGE SCALE GENOMIC DNA]</scope>
    <source>
        <strain evidence="2 3">CH01</strain>
    </source>
</reference>
<dbReference type="Proteomes" id="UP000094580">
    <property type="component" value="Unassembled WGS sequence"/>
</dbReference>
<dbReference type="RefSeq" id="WP_069033879.1">
    <property type="nucleotide sequence ID" value="NZ_MDKC01000014.1"/>
</dbReference>
<name>A0ABX2ZTI4_9BACI</name>
<evidence type="ECO:0000313" key="2">
    <source>
        <dbReference type="EMBL" id="ODG91769.1"/>
    </source>
</evidence>
<comment type="caution">
    <text evidence="2">The sequence shown here is derived from an EMBL/GenBank/DDBJ whole genome shotgun (WGS) entry which is preliminary data.</text>
</comment>
<protein>
    <recommendedName>
        <fullName evidence="4">NADH dehydrogenase subunit 6</fullName>
    </recommendedName>
</protein>
<dbReference type="EMBL" id="MDKC01000014">
    <property type="protein sequence ID" value="ODG91769.1"/>
    <property type="molecule type" value="Genomic_DNA"/>
</dbReference>
<organism evidence="2 3">
    <name type="scientific">Gottfriedia luciferensis</name>
    <dbReference type="NCBI Taxonomy" id="178774"/>
    <lineage>
        <taxon>Bacteria</taxon>
        <taxon>Bacillati</taxon>
        <taxon>Bacillota</taxon>
        <taxon>Bacilli</taxon>
        <taxon>Bacillales</taxon>
        <taxon>Bacillaceae</taxon>
        <taxon>Gottfriedia</taxon>
    </lineage>
</organism>
<evidence type="ECO:0008006" key="4">
    <source>
        <dbReference type="Google" id="ProtNLM"/>
    </source>
</evidence>
<sequence length="77" mass="8707">MGKRKLSITVFLLSFFSLLISLKLFWNLGIFVDESGLSPNIVNGGDFWLTMDWLRLLLLLLLCVVSGISIFSAKQKK</sequence>
<keyword evidence="3" id="KW-1185">Reference proteome</keyword>
<evidence type="ECO:0000256" key="1">
    <source>
        <dbReference type="SAM" id="Phobius"/>
    </source>
</evidence>
<feature type="transmembrane region" description="Helical" evidence="1">
    <location>
        <begin position="53"/>
        <end position="73"/>
    </location>
</feature>